<feature type="compositionally biased region" description="Basic and acidic residues" evidence="11">
    <location>
        <begin position="215"/>
        <end position="234"/>
    </location>
</feature>
<feature type="region of interest" description="Disordered" evidence="11">
    <location>
        <begin position="208"/>
        <end position="240"/>
    </location>
</feature>
<sequence>MPIPRGSTQPRRSTMKDVDDPMTYTANVSVSSGFSDRQKNLFSVLQSAEKERNEKYGSKPPDPKSVDHCRNLNSEAIRSKLHVRQFVGQESIFKKPSFRPPKNHLRRSVPDYQLNPQKWTKYSLADVPQSQMTDQCNTATAFSFLKELEDRKKKESMRETIDLENTKILFKKTSNDEGCSSSTCSKLPVSFNKSKVVMPEYVVGQKKSTKTKRKIVGETSKRESTQKAIKLDHLLEEEDE</sequence>
<dbReference type="Pfam" id="PF15264">
    <property type="entry name" value="TSSC4"/>
    <property type="match status" value="1"/>
</dbReference>
<name>A0A9P0AIK7_BEMTA</name>
<protein>
    <recommendedName>
        <fullName evidence="9">U5 small nuclear ribonucleoprotein TSSC4</fullName>
    </recommendedName>
</protein>
<evidence type="ECO:0000256" key="11">
    <source>
        <dbReference type="SAM" id="MobiDB-lite"/>
    </source>
</evidence>
<dbReference type="GO" id="GO:0005737">
    <property type="term" value="C:cytoplasm"/>
    <property type="evidence" value="ECO:0007669"/>
    <property type="project" value="UniProtKB-SubCell"/>
</dbReference>
<dbReference type="PANTHER" id="PTHR13445">
    <property type="entry name" value="TUMOR SUPPRESSING SUBTRANSFERABLE CANDIDATE 4 TSSC4"/>
    <property type="match status" value="1"/>
</dbReference>
<evidence type="ECO:0000256" key="2">
    <source>
        <dbReference type="ARBA" id="ARBA00004496"/>
    </source>
</evidence>
<keyword evidence="6" id="KW-0747">Spliceosome</keyword>
<comment type="similarity">
    <text evidence="3">Belongs to the TSSC4 family.</text>
</comment>
<evidence type="ECO:0000256" key="3">
    <source>
        <dbReference type="ARBA" id="ARBA00010362"/>
    </source>
</evidence>
<keyword evidence="8" id="KW-0539">Nucleus</keyword>
<keyword evidence="4" id="KW-0963">Cytoplasm</keyword>
<dbReference type="PANTHER" id="PTHR13445:SF3">
    <property type="entry name" value="U5 SMALL NUCLEAR RIBONUCLEOPROTEIN TSSC4"/>
    <property type="match status" value="1"/>
</dbReference>
<feature type="compositionally biased region" description="Polar residues" evidence="11">
    <location>
        <begin position="1"/>
        <end position="12"/>
    </location>
</feature>
<evidence type="ECO:0000256" key="10">
    <source>
        <dbReference type="ARBA" id="ARBA00045970"/>
    </source>
</evidence>
<dbReference type="Proteomes" id="UP001152759">
    <property type="component" value="Chromosome 6"/>
</dbReference>
<evidence type="ECO:0000313" key="12">
    <source>
        <dbReference type="EMBL" id="CAH0392329.1"/>
    </source>
</evidence>
<evidence type="ECO:0000256" key="6">
    <source>
        <dbReference type="ARBA" id="ARBA00022728"/>
    </source>
</evidence>
<reference evidence="12" key="1">
    <citation type="submission" date="2021-12" db="EMBL/GenBank/DDBJ databases">
        <authorList>
            <person name="King R."/>
        </authorList>
    </citation>
    <scope>NUCLEOTIDE SEQUENCE</scope>
</reference>
<feature type="region of interest" description="Disordered" evidence="11">
    <location>
        <begin position="1"/>
        <end position="22"/>
    </location>
</feature>
<evidence type="ECO:0000256" key="1">
    <source>
        <dbReference type="ARBA" id="ARBA00004123"/>
    </source>
</evidence>
<keyword evidence="5" id="KW-0507">mRNA processing</keyword>
<keyword evidence="7" id="KW-0508">mRNA splicing</keyword>
<dbReference type="AlphaFoldDB" id="A0A9P0AIK7"/>
<keyword evidence="13" id="KW-1185">Reference proteome</keyword>
<evidence type="ECO:0000256" key="5">
    <source>
        <dbReference type="ARBA" id="ARBA00022664"/>
    </source>
</evidence>
<evidence type="ECO:0000256" key="7">
    <source>
        <dbReference type="ARBA" id="ARBA00023187"/>
    </source>
</evidence>
<dbReference type="KEGG" id="btab:109036497"/>
<evidence type="ECO:0000313" key="13">
    <source>
        <dbReference type="Proteomes" id="UP001152759"/>
    </source>
</evidence>
<comment type="subcellular location">
    <subcellularLocation>
        <location evidence="2">Cytoplasm</location>
    </subcellularLocation>
    <subcellularLocation>
        <location evidence="1">Nucleus</location>
    </subcellularLocation>
</comment>
<dbReference type="GO" id="GO:0008380">
    <property type="term" value="P:RNA splicing"/>
    <property type="evidence" value="ECO:0007669"/>
    <property type="project" value="UniProtKB-KW"/>
</dbReference>
<dbReference type="InterPro" id="IPR029338">
    <property type="entry name" value="TSSC4"/>
</dbReference>
<evidence type="ECO:0000256" key="4">
    <source>
        <dbReference type="ARBA" id="ARBA00022490"/>
    </source>
</evidence>
<accession>A0A9P0AIK7</accession>
<proteinExistence type="inferred from homology"/>
<comment type="function">
    <text evidence="10">Protein associated with the U5 snRNP, during its maturation and its post-splicing recycling and which is required for spliceosomal tri-snRNP complex assembly in the nucleus. Has a molecular sequestering activity and transiently hinders SNRNP200 binding sites for constitutive splicing factors that intervene later during the assembly of the spliceosome and splicing. Together with its molecular sequestering activity, may also function as a molecular adapter and placeholder, coordinating the assembly of the U5 snRNP and its association with the U4/U6 di-snRNP.</text>
</comment>
<evidence type="ECO:0000256" key="8">
    <source>
        <dbReference type="ARBA" id="ARBA00023242"/>
    </source>
</evidence>
<dbReference type="EMBL" id="OU963867">
    <property type="protein sequence ID" value="CAH0392329.1"/>
    <property type="molecule type" value="Genomic_DNA"/>
</dbReference>
<gene>
    <name evidence="12" type="ORF">BEMITA_LOCUS10858</name>
</gene>
<dbReference type="GO" id="GO:0006397">
    <property type="term" value="P:mRNA processing"/>
    <property type="evidence" value="ECO:0007669"/>
    <property type="project" value="UniProtKB-KW"/>
</dbReference>
<organism evidence="12 13">
    <name type="scientific">Bemisia tabaci</name>
    <name type="common">Sweetpotato whitefly</name>
    <name type="synonym">Aleurodes tabaci</name>
    <dbReference type="NCBI Taxonomy" id="7038"/>
    <lineage>
        <taxon>Eukaryota</taxon>
        <taxon>Metazoa</taxon>
        <taxon>Ecdysozoa</taxon>
        <taxon>Arthropoda</taxon>
        <taxon>Hexapoda</taxon>
        <taxon>Insecta</taxon>
        <taxon>Pterygota</taxon>
        <taxon>Neoptera</taxon>
        <taxon>Paraneoptera</taxon>
        <taxon>Hemiptera</taxon>
        <taxon>Sternorrhyncha</taxon>
        <taxon>Aleyrodoidea</taxon>
        <taxon>Aleyrodidae</taxon>
        <taxon>Aleyrodinae</taxon>
        <taxon>Bemisia</taxon>
    </lineage>
</organism>
<evidence type="ECO:0000256" key="9">
    <source>
        <dbReference type="ARBA" id="ARBA00035304"/>
    </source>
</evidence>
<feature type="region of interest" description="Disordered" evidence="11">
    <location>
        <begin position="48"/>
        <end position="67"/>
    </location>
</feature>
<dbReference type="GO" id="GO:0005681">
    <property type="term" value="C:spliceosomal complex"/>
    <property type="evidence" value="ECO:0007669"/>
    <property type="project" value="UniProtKB-KW"/>
</dbReference>